<feature type="compositionally biased region" description="Low complexity" evidence="1">
    <location>
        <begin position="68"/>
        <end position="78"/>
    </location>
</feature>
<comment type="caution">
    <text evidence="2">The sequence shown here is derived from an EMBL/GenBank/DDBJ whole genome shotgun (WGS) entry which is preliminary data.</text>
</comment>
<reference evidence="2 3" key="1">
    <citation type="journal article" date="2018" name="Evol. Lett.">
        <title>Horizontal gene cluster transfer increased hallucinogenic mushroom diversity.</title>
        <authorList>
            <person name="Reynolds H.T."/>
            <person name="Vijayakumar V."/>
            <person name="Gluck-Thaler E."/>
            <person name="Korotkin H.B."/>
            <person name="Matheny P.B."/>
            <person name="Slot J.C."/>
        </authorList>
    </citation>
    <scope>NUCLEOTIDE SEQUENCE [LARGE SCALE GENOMIC DNA]</scope>
    <source>
        <strain evidence="2 3">SRW20</strain>
    </source>
</reference>
<feature type="compositionally biased region" description="Polar residues" evidence="1">
    <location>
        <begin position="53"/>
        <end position="67"/>
    </location>
</feature>
<accession>A0A409YIM6</accession>
<dbReference type="AlphaFoldDB" id="A0A409YIM6"/>
<evidence type="ECO:0000313" key="2">
    <source>
        <dbReference type="EMBL" id="PPR02840.1"/>
    </source>
</evidence>
<dbReference type="Proteomes" id="UP000284706">
    <property type="component" value="Unassembled WGS sequence"/>
</dbReference>
<dbReference type="InParanoid" id="A0A409YIM6"/>
<evidence type="ECO:0000256" key="1">
    <source>
        <dbReference type="SAM" id="MobiDB-lite"/>
    </source>
</evidence>
<organism evidence="2 3">
    <name type="scientific">Gymnopilus dilepis</name>
    <dbReference type="NCBI Taxonomy" id="231916"/>
    <lineage>
        <taxon>Eukaryota</taxon>
        <taxon>Fungi</taxon>
        <taxon>Dikarya</taxon>
        <taxon>Basidiomycota</taxon>
        <taxon>Agaricomycotina</taxon>
        <taxon>Agaricomycetes</taxon>
        <taxon>Agaricomycetidae</taxon>
        <taxon>Agaricales</taxon>
        <taxon>Agaricineae</taxon>
        <taxon>Hymenogastraceae</taxon>
        <taxon>Gymnopilus</taxon>
    </lineage>
</organism>
<feature type="compositionally biased region" description="Polar residues" evidence="1">
    <location>
        <begin position="90"/>
        <end position="100"/>
    </location>
</feature>
<feature type="region of interest" description="Disordered" evidence="1">
    <location>
        <begin position="1"/>
        <end position="132"/>
    </location>
</feature>
<gene>
    <name evidence="2" type="ORF">CVT26_009582</name>
</gene>
<proteinExistence type="predicted"/>
<evidence type="ECO:0000313" key="3">
    <source>
        <dbReference type="Proteomes" id="UP000284706"/>
    </source>
</evidence>
<dbReference type="EMBL" id="NHYE01000813">
    <property type="protein sequence ID" value="PPR02840.1"/>
    <property type="molecule type" value="Genomic_DNA"/>
</dbReference>
<sequence>MTRIEPPLNTPATSSESREPSGNDTSTSIPPICTPGISPDSGEPENLDANAAVSVSQAPVTTPPQTFASAALSGSLSGPQSWAQALRSAKGTTSDDTTSLPPKERPDTHTNTNAPRHYIITSGQEIGIIREE</sequence>
<keyword evidence="3" id="KW-1185">Reference proteome</keyword>
<name>A0A409YIM6_9AGAR</name>
<protein>
    <submittedName>
        <fullName evidence="2">Uncharacterized protein</fullName>
    </submittedName>
</protein>